<evidence type="ECO:0000256" key="1">
    <source>
        <dbReference type="SAM" id="MobiDB-lite"/>
    </source>
</evidence>
<organism evidence="2">
    <name type="scientific">Gaeumannomyces tritici (strain R3-111a-1)</name>
    <name type="common">Wheat and barley take-all root rot fungus</name>
    <name type="synonym">Gaeumannomyces graminis var. tritici</name>
    <dbReference type="NCBI Taxonomy" id="644352"/>
    <lineage>
        <taxon>Eukaryota</taxon>
        <taxon>Fungi</taxon>
        <taxon>Dikarya</taxon>
        <taxon>Ascomycota</taxon>
        <taxon>Pezizomycotina</taxon>
        <taxon>Sordariomycetes</taxon>
        <taxon>Sordariomycetidae</taxon>
        <taxon>Magnaporthales</taxon>
        <taxon>Magnaporthaceae</taxon>
        <taxon>Gaeumannomyces</taxon>
    </lineage>
</organism>
<feature type="compositionally biased region" description="Basic and acidic residues" evidence="1">
    <location>
        <begin position="354"/>
        <end position="366"/>
    </location>
</feature>
<sequence length="374" mass="42333">MAKRKPTRTVAELEEEMGFQLRHLTETPTGRLFSSLRPVSSDLGERTEKEHEEFVRRKCVKESGSIALKQGQSETVVYHDNSVILSHDHGPGFYSFPLDIHYGFGLNLTFLFSEFEASHVLSTAKLHKLMAATRSPTPTPVPAFLGLLPLEVRQAIYNLALPQGEWRMIDDEDFERDNFPRGIGDPSGFYYPLSKALSVLRVNKQIRREALPFAYRRTIFCLDNLESAIKFLIAVGQVGRENIETLRLAWESTSESTNSWDVSSDQGPGGLPGRLPSGSTSTCIQLLKQCKRLRHLSLQFDSDLIQEIGHHAFRADAGIQDLCTLQGLKRVEIQDWGMIPLESDLAKWLKEQMEGARREDERRDEDTYGPNISI</sequence>
<feature type="region of interest" description="Disordered" evidence="1">
    <location>
        <begin position="354"/>
        <end position="374"/>
    </location>
</feature>
<dbReference type="RefSeq" id="XP_009226096.1">
    <property type="nucleotide sequence ID" value="XM_009227832.1"/>
</dbReference>
<evidence type="ECO:0000313" key="2">
    <source>
        <dbReference type="EMBL" id="EJT73122.1"/>
    </source>
</evidence>
<reference evidence="3" key="4">
    <citation type="journal article" date="2015" name="G3 (Bethesda)">
        <title>Genome sequences of three phytopathogenic species of the Magnaporthaceae family of fungi.</title>
        <authorList>
            <person name="Okagaki L.H."/>
            <person name="Nunes C.C."/>
            <person name="Sailsbery J."/>
            <person name="Clay B."/>
            <person name="Brown D."/>
            <person name="John T."/>
            <person name="Oh Y."/>
            <person name="Young N."/>
            <person name="Fitzgerald M."/>
            <person name="Haas B.J."/>
            <person name="Zeng Q."/>
            <person name="Young S."/>
            <person name="Adiconis X."/>
            <person name="Fan L."/>
            <person name="Levin J.Z."/>
            <person name="Mitchell T.K."/>
            <person name="Okubara P.A."/>
            <person name="Farman M.L."/>
            <person name="Kohn L.M."/>
            <person name="Birren B."/>
            <person name="Ma L.-J."/>
            <person name="Dean R.A."/>
        </authorList>
    </citation>
    <scope>NUCLEOTIDE SEQUENCE</scope>
    <source>
        <strain evidence="3">R3-111a-1</strain>
    </source>
</reference>
<reference evidence="2" key="2">
    <citation type="submission" date="2010-07" db="EMBL/GenBank/DDBJ databases">
        <authorList>
            <consortium name="The Broad Institute Genome Sequencing Platform"/>
            <consortium name="Broad Institute Genome Sequencing Center for Infectious Disease"/>
            <person name="Ma L.-J."/>
            <person name="Dead R."/>
            <person name="Young S."/>
            <person name="Zeng Q."/>
            <person name="Koehrsen M."/>
            <person name="Alvarado L."/>
            <person name="Berlin A."/>
            <person name="Chapman S.B."/>
            <person name="Chen Z."/>
            <person name="Freedman E."/>
            <person name="Gellesch M."/>
            <person name="Goldberg J."/>
            <person name="Griggs A."/>
            <person name="Gujja S."/>
            <person name="Heilman E.R."/>
            <person name="Heiman D."/>
            <person name="Hepburn T."/>
            <person name="Howarth C."/>
            <person name="Jen D."/>
            <person name="Larson L."/>
            <person name="Mehta T."/>
            <person name="Neiman D."/>
            <person name="Pearson M."/>
            <person name="Roberts A."/>
            <person name="Saif S."/>
            <person name="Shea T."/>
            <person name="Shenoy N."/>
            <person name="Sisk P."/>
            <person name="Stolte C."/>
            <person name="Sykes S."/>
            <person name="Walk T."/>
            <person name="White J."/>
            <person name="Yandava C."/>
            <person name="Haas B."/>
            <person name="Nusbaum C."/>
            <person name="Birren B."/>
        </authorList>
    </citation>
    <scope>NUCLEOTIDE SEQUENCE</scope>
    <source>
        <strain evidence="2">R3-111a-1</strain>
    </source>
</reference>
<dbReference type="VEuPathDB" id="FungiDB:GGTG_09972"/>
<dbReference type="AlphaFoldDB" id="J3P8Y7"/>
<dbReference type="EnsemblFungi" id="EJT73122">
    <property type="protein sequence ID" value="EJT73122"/>
    <property type="gene ID" value="GGTG_09972"/>
</dbReference>
<evidence type="ECO:0000313" key="3">
    <source>
        <dbReference type="EnsemblFungi" id="EJT73122"/>
    </source>
</evidence>
<proteinExistence type="predicted"/>
<dbReference type="PANTHER" id="PTHR38790">
    <property type="entry name" value="2EXR DOMAIN-CONTAINING PROTEIN-RELATED"/>
    <property type="match status" value="1"/>
</dbReference>
<protein>
    <submittedName>
        <fullName evidence="2 3">Uncharacterized protein</fullName>
    </submittedName>
</protein>
<keyword evidence="4" id="KW-1185">Reference proteome</keyword>
<dbReference type="GeneID" id="20350430"/>
<gene>
    <name evidence="3" type="primary">20350430</name>
    <name evidence="2" type="ORF">GGTG_09972</name>
</gene>
<name>J3P8Y7_GAET3</name>
<dbReference type="HOGENOM" id="CLU_776408_0_0_1"/>
<dbReference type="OrthoDB" id="5096313at2759"/>
<dbReference type="Proteomes" id="UP000006039">
    <property type="component" value="Unassembled WGS sequence"/>
</dbReference>
<reference evidence="4" key="1">
    <citation type="submission" date="2010-07" db="EMBL/GenBank/DDBJ databases">
        <title>The genome sequence of Gaeumannomyces graminis var. tritici strain R3-111a-1.</title>
        <authorList>
            <consortium name="The Broad Institute Genome Sequencing Platform"/>
            <person name="Ma L.-J."/>
            <person name="Dead R."/>
            <person name="Young S."/>
            <person name="Zeng Q."/>
            <person name="Koehrsen M."/>
            <person name="Alvarado L."/>
            <person name="Berlin A."/>
            <person name="Chapman S.B."/>
            <person name="Chen Z."/>
            <person name="Freedman E."/>
            <person name="Gellesch M."/>
            <person name="Goldberg J."/>
            <person name="Griggs A."/>
            <person name="Gujja S."/>
            <person name="Heilman E.R."/>
            <person name="Heiman D."/>
            <person name="Hepburn T."/>
            <person name="Howarth C."/>
            <person name="Jen D."/>
            <person name="Larson L."/>
            <person name="Mehta T."/>
            <person name="Neiman D."/>
            <person name="Pearson M."/>
            <person name="Roberts A."/>
            <person name="Saif S."/>
            <person name="Shea T."/>
            <person name="Shenoy N."/>
            <person name="Sisk P."/>
            <person name="Stolte C."/>
            <person name="Sykes S."/>
            <person name="Walk T."/>
            <person name="White J."/>
            <person name="Yandava C."/>
            <person name="Haas B."/>
            <person name="Nusbaum C."/>
            <person name="Birren B."/>
        </authorList>
    </citation>
    <scope>NUCLEOTIDE SEQUENCE [LARGE SCALE GENOMIC DNA]</scope>
    <source>
        <strain evidence="4">R3-111a-1</strain>
    </source>
</reference>
<reference evidence="2" key="3">
    <citation type="submission" date="2010-09" db="EMBL/GenBank/DDBJ databases">
        <title>Annotation of Gaeumannomyces graminis var. tritici R3-111a-1.</title>
        <authorList>
            <consortium name="The Broad Institute Genome Sequencing Platform"/>
            <person name="Ma L.-J."/>
            <person name="Dead R."/>
            <person name="Young S.K."/>
            <person name="Zeng Q."/>
            <person name="Gargeya S."/>
            <person name="Fitzgerald M."/>
            <person name="Haas B."/>
            <person name="Abouelleil A."/>
            <person name="Alvarado L."/>
            <person name="Arachchi H.M."/>
            <person name="Berlin A."/>
            <person name="Brown A."/>
            <person name="Chapman S.B."/>
            <person name="Chen Z."/>
            <person name="Dunbar C."/>
            <person name="Freedman E."/>
            <person name="Gearin G."/>
            <person name="Gellesch M."/>
            <person name="Goldberg J."/>
            <person name="Griggs A."/>
            <person name="Gujja S."/>
            <person name="Heiman D."/>
            <person name="Howarth C."/>
            <person name="Larson L."/>
            <person name="Lui A."/>
            <person name="MacDonald P.J.P."/>
            <person name="Mehta T."/>
            <person name="Montmayeur A."/>
            <person name="Murphy C."/>
            <person name="Neiman D."/>
            <person name="Pearson M."/>
            <person name="Priest M."/>
            <person name="Roberts A."/>
            <person name="Saif S."/>
            <person name="Shea T."/>
            <person name="Shenoy N."/>
            <person name="Sisk P."/>
            <person name="Stolte C."/>
            <person name="Sykes S."/>
            <person name="Yandava C."/>
            <person name="Wortman J."/>
            <person name="Nusbaum C."/>
            <person name="Birren B."/>
        </authorList>
    </citation>
    <scope>NUCLEOTIDE SEQUENCE</scope>
    <source>
        <strain evidence="2">R3-111a-1</strain>
    </source>
</reference>
<reference evidence="3" key="5">
    <citation type="submission" date="2018-04" db="UniProtKB">
        <authorList>
            <consortium name="EnsemblFungi"/>
        </authorList>
    </citation>
    <scope>IDENTIFICATION</scope>
    <source>
        <strain evidence="3">R3-111a-1</strain>
    </source>
</reference>
<dbReference type="eggNOG" id="ENOG502RQKK">
    <property type="taxonomic scope" value="Eukaryota"/>
</dbReference>
<evidence type="ECO:0000313" key="4">
    <source>
        <dbReference type="Proteomes" id="UP000006039"/>
    </source>
</evidence>
<dbReference type="EMBL" id="GL385399">
    <property type="protein sequence ID" value="EJT73122.1"/>
    <property type="molecule type" value="Genomic_DNA"/>
</dbReference>
<accession>J3P8Y7</accession>